<evidence type="ECO:0000313" key="2">
    <source>
        <dbReference type="EMBL" id="KAF3587110.1"/>
    </source>
</evidence>
<dbReference type="Proteomes" id="UP000712600">
    <property type="component" value="Unassembled WGS sequence"/>
</dbReference>
<reference evidence="2" key="1">
    <citation type="submission" date="2019-12" db="EMBL/GenBank/DDBJ databases">
        <title>Genome sequencing and annotation of Brassica cretica.</title>
        <authorList>
            <person name="Studholme D.J."/>
            <person name="Sarris P."/>
        </authorList>
    </citation>
    <scope>NUCLEOTIDE SEQUENCE</scope>
    <source>
        <strain evidence="2">PFS-109/04</strain>
        <tissue evidence="2">Leaf</tissue>
    </source>
</reference>
<dbReference type="PANTHER" id="PTHR21732:SF0">
    <property type="entry name" value="MYB_SANT-LIKE DNA-BINDING DOMAIN-CONTAINING PROTEIN 4"/>
    <property type="match status" value="1"/>
</dbReference>
<accession>A0A8S9S1U2</accession>
<gene>
    <name evidence="2" type="ORF">F2Q69_00031574</name>
</gene>
<dbReference type="InterPro" id="IPR026162">
    <property type="entry name" value="MSANTD4"/>
</dbReference>
<organism evidence="2 3">
    <name type="scientific">Brassica cretica</name>
    <name type="common">Mustard</name>
    <dbReference type="NCBI Taxonomy" id="69181"/>
    <lineage>
        <taxon>Eukaryota</taxon>
        <taxon>Viridiplantae</taxon>
        <taxon>Streptophyta</taxon>
        <taxon>Embryophyta</taxon>
        <taxon>Tracheophyta</taxon>
        <taxon>Spermatophyta</taxon>
        <taxon>Magnoliopsida</taxon>
        <taxon>eudicotyledons</taxon>
        <taxon>Gunneridae</taxon>
        <taxon>Pentapetalae</taxon>
        <taxon>rosids</taxon>
        <taxon>malvids</taxon>
        <taxon>Brassicales</taxon>
        <taxon>Brassicaceae</taxon>
        <taxon>Brassiceae</taxon>
        <taxon>Brassica</taxon>
    </lineage>
</organism>
<dbReference type="Gene3D" id="1.20.5.170">
    <property type="match status" value="1"/>
</dbReference>
<proteinExistence type="predicted"/>
<sequence length="166" mass="18756">MNSQLPLGRRHSGPQIGLVGSEILGLTYLDPIEQLEFVCSDLVRVLSDFDRFRSYIVGSNSDVPQFTDHYMEPAQHGVQDVLNISTEVHVFHRTRLDLDHAILEKDHAILEKDHARLDLDHARLDVDHARLDLGGEETEDRHAFSSGGPSGQSRKRPYRYPVHPSG</sequence>
<evidence type="ECO:0000256" key="1">
    <source>
        <dbReference type="SAM" id="MobiDB-lite"/>
    </source>
</evidence>
<dbReference type="AlphaFoldDB" id="A0A8S9S1U2"/>
<evidence type="ECO:0000313" key="3">
    <source>
        <dbReference type="Proteomes" id="UP000712600"/>
    </source>
</evidence>
<dbReference type="EMBL" id="QGKX02000088">
    <property type="protein sequence ID" value="KAF3587110.1"/>
    <property type="molecule type" value="Genomic_DNA"/>
</dbReference>
<protein>
    <submittedName>
        <fullName evidence="2">Uncharacterized protein</fullName>
    </submittedName>
</protein>
<name>A0A8S9S1U2_BRACR</name>
<feature type="region of interest" description="Disordered" evidence="1">
    <location>
        <begin position="135"/>
        <end position="166"/>
    </location>
</feature>
<comment type="caution">
    <text evidence="2">The sequence shown here is derived from an EMBL/GenBank/DDBJ whole genome shotgun (WGS) entry which is preliminary data.</text>
</comment>
<dbReference type="PANTHER" id="PTHR21732">
    <property type="entry name" value="MYB/SANT-LIKE DNA-BINDING DOMAIN-CONTAINING PROTEIN 4"/>
    <property type="match status" value="1"/>
</dbReference>